<evidence type="ECO:0000313" key="2">
    <source>
        <dbReference type="Proteomes" id="UP000315010"/>
    </source>
</evidence>
<dbReference type="AlphaFoldDB" id="A0A5C5Z0C4"/>
<proteinExistence type="predicted"/>
<name>A0A5C5Z0C4_9BACT</name>
<evidence type="ECO:0000313" key="1">
    <source>
        <dbReference type="EMBL" id="TWT80456.1"/>
    </source>
</evidence>
<keyword evidence="2" id="KW-1185">Reference proteome</keyword>
<protein>
    <submittedName>
        <fullName evidence="1">Uncharacterized protein</fullName>
    </submittedName>
</protein>
<dbReference type="EMBL" id="SJPJ01000001">
    <property type="protein sequence ID" value="TWT80456.1"/>
    <property type="molecule type" value="Genomic_DNA"/>
</dbReference>
<comment type="caution">
    <text evidence="1">The sequence shown here is derived from an EMBL/GenBank/DDBJ whole genome shotgun (WGS) entry which is preliminary data.</text>
</comment>
<sequence>MTIDTDKTYKLSKVNARKLMELSIDVVKLSIPEDRGDKVPPAVGALIWFPEEKEYMVAYRGELRDGDHGEFTLLERKLAN</sequence>
<gene>
    <name evidence="1" type="ORF">CA13_18730</name>
</gene>
<reference evidence="1 2" key="1">
    <citation type="submission" date="2019-02" db="EMBL/GenBank/DDBJ databases">
        <title>Deep-cultivation of Planctomycetes and their phenomic and genomic characterization uncovers novel biology.</title>
        <authorList>
            <person name="Wiegand S."/>
            <person name="Jogler M."/>
            <person name="Boedeker C."/>
            <person name="Pinto D."/>
            <person name="Vollmers J."/>
            <person name="Rivas-Marin E."/>
            <person name="Kohn T."/>
            <person name="Peeters S.H."/>
            <person name="Heuer A."/>
            <person name="Rast P."/>
            <person name="Oberbeckmann S."/>
            <person name="Bunk B."/>
            <person name="Jeske O."/>
            <person name="Meyerdierks A."/>
            <person name="Storesund J.E."/>
            <person name="Kallscheuer N."/>
            <person name="Luecker S."/>
            <person name="Lage O.M."/>
            <person name="Pohl T."/>
            <person name="Merkel B.J."/>
            <person name="Hornburger P."/>
            <person name="Mueller R.-W."/>
            <person name="Bruemmer F."/>
            <person name="Labrenz M."/>
            <person name="Spormann A.M."/>
            <person name="Op Den Camp H."/>
            <person name="Overmann J."/>
            <person name="Amann R."/>
            <person name="Jetten M.S.M."/>
            <person name="Mascher T."/>
            <person name="Medema M.H."/>
            <person name="Devos D.P."/>
            <person name="Kaster A.-K."/>
            <person name="Ovreas L."/>
            <person name="Rohde M."/>
            <person name="Galperin M.Y."/>
            <person name="Jogler C."/>
        </authorList>
    </citation>
    <scope>NUCLEOTIDE SEQUENCE [LARGE SCALE GENOMIC DNA]</scope>
    <source>
        <strain evidence="1 2">CA13</strain>
    </source>
</reference>
<dbReference type="Proteomes" id="UP000315010">
    <property type="component" value="Unassembled WGS sequence"/>
</dbReference>
<dbReference type="RefSeq" id="WP_146395493.1">
    <property type="nucleotide sequence ID" value="NZ_SJPJ01000001.1"/>
</dbReference>
<organism evidence="1 2">
    <name type="scientific">Novipirellula herctigrandis</name>
    <dbReference type="NCBI Taxonomy" id="2527986"/>
    <lineage>
        <taxon>Bacteria</taxon>
        <taxon>Pseudomonadati</taxon>
        <taxon>Planctomycetota</taxon>
        <taxon>Planctomycetia</taxon>
        <taxon>Pirellulales</taxon>
        <taxon>Pirellulaceae</taxon>
        <taxon>Novipirellula</taxon>
    </lineage>
</organism>
<accession>A0A5C5Z0C4</accession>